<name>A0AAP2D881_9BACT</name>
<protein>
    <submittedName>
        <fullName evidence="1">Uncharacterized protein</fullName>
    </submittedName>
</protein>
<comment type="caution">
    <text evidence="1">The sequence shown here is derived from an EMBL/GenBank/DDBJ whole genome shotgun (WGS) entry which is preliminary data.</text>
</comment>
<dbReference type="EMBL" id="JAHESC010000015">
    <property type="protein sequence ID" value="MBT1687271.1"/>
    <property type="molecule type" value="Genomic_DNA"/>
</dbReference>
<evidence type="ECO:0000313" key="1">
    <source>
        <dbReference type="EMBL" id="MBT1687271.1"/>
    </source>
</evidence>
<dbReference type="Proteomes" id="UP001319180">
    <property type="component" value="Unassembled WGS sequence"/>
</dbReference>
<dbReference type="RefSeq" id="WP_254090503.1">
    <property type="nucleotide sequence ID" value="NZ_JAHESC010000015.1"/>
</dbReference>
<gene>
    <name evidence="1" type="ORF">KK078_11930</name>
</gene>
<reference evidence="1 2" key="1">
    <citation type="submission" date="2021-05" db="EMBL/GenBank/DDBJ databases">
        <title>A Polyphasic approach of four new species of the genus Ohtaekwangia: Ohtaekwangia histidinii sp. nov., Ohtaekwangia cretensis sp. nov., Ohtaekwangia indiensis sp. nov., Ohtaekwangia reichenbachii sp. nov. from diverse environment.</title>
        <authorList>
            <person name="Octaviana S."/>
        </authorList>
    </citation>
    <scope>NUCLEOTIDE SEQUENCE [LARGE SCALE GENOMIC DNA]</scope>
    <source>
        <strain evidence="1 2">PWU37</strain>
    </source>
</reference>
<organism evidence="1 2">
    <name type="scientific">Dawidia soli</name>
    <dbReference type="NCBI Taxonomy" id="2782352"/>
    <lineage>
        <taxon>Bacteria</taxon>
        <taxon>Pseudomonadati</taxon>
        <taxon>Bacteroidota</taxon>
        <taxon>Cytophagia</taxon>
        <taxon>Cytophagales</taxon>
        <taxon>Chryseotaleaceae</taxon>
        <taxon>Dawidia</taxon>
    </lineage>
</organism>
<keyword evidence="2" id="KW-1185">Reference proteome</keyword>
<dbReference type="AlphaFoldDB" id="A0AAP2D881"/>
<accession>A0AAP2D881</accession>
<proteinExistence type="predicted"/>
<evidence type="ECO:0000313" key="2">
    <source>
        <dbReference type="Proteomes" id="UP001319180"/>
    </source>
</evidence>
<sequence length="224" mass="26016">MTGKRSPASLLPKRPAPRAARLTRVVPVLMLLCAWSGVRAQEWPFELWHEGKIVLLEGDTLRGLVKYDLQQDVLQYNGASGQKVVAYSARKVLFFEIFDNTVHRYRQFFALPFNTPAGYKSAVFFELLEEGKMTLLAREALEYRTYNNPYSYYASSRLVLVYKYFFMDDNGKIEEFTGDKRDLLDLMGKNADDVEKYIKTNRLKVDEKYDFAKIIAYYNSLYGT</sequence>